<dbReference type="InterPro" id="IPR015943">
    <property type="entry name" value="WD40/YVTN_repeat-like_dom_sf"/>
</dbReference>
<dbReference type="PANTHER" id="PTHR19879:SF9">
    <property type="entry name" value="TRANSCRIPTION INITIATION FACTOR TFIID SUBUNIT 5"/>
    <property type="match status" value="1"/>
</dbReference>
<dbReference type="Gene3D" id="2.130.10.10">
    <property type="entry name" value="YVTN repeat-like/Quinoprotein amine dehydrogenase"/>
    <property type="match status" value="2"/>
</dbReference>
<evidence type="ECO:0000313" key="1">
    <source>
        <dbReference type="EMBL" id="BES80907.1"/>
    </source>
</evidence>
<dbReference type="Pfam" id="PF00400">
    <property type="entry name" value="WD40"/>
    <property type="match status" value="3"/>
</dbReference>
<protein>
    <recommendedName>
        <fullName evidence="3">Anaphase-promoting complex subunit 4 WD40 domain-containing protein</fullName>
    </recommendedName>
</protein>
<dbReference type="SUPFAM" id="SSF82171">
    <property type="entry name" value="DPP6 N-terminal domain-like"/>
    <property type="match status" value="1"/>
</dbReference>
<evidence type="ECO:0000313" key="2">
    <source>
        <dbReference type="Proteomes" id="UP001341135"/>
    </source>
</evidence>
<dbReference type="SMART" id="SM00320">
    <property type="entry name" value="WD40"/>
    <property type="match status" value="3"/>
</dbReference>
<dbReference type="GeneID" id="89288510"/>
<accession>A0ABM8ITL2</accession>
<evidence type="ECO:0008006" key="3">
    <source>
        <dbReference type="Google" id="ProtNLM"/>
    </source>
</evidence>
<keyword evidence="2" id="KW-1185">Reference proteome</keyword>
<dbReference type="RefSeq" id="WP_338251543.1">
    <property type="nucleotide sequence ID" value="NZ_AP028907.1"/>
</dbReference>
<gene>
    <name evidence="1" type="ORF">PABY_04740</name>
</gene>
<dbReference type="EMBL" id="AP028907">
    <property type="protein sequence ID" value="BES80907.1"/>
    <property type="molecule type" value="Genomic_DNA"/>
</dbReference>
<dbReference type="InterPro" id="IPR001680">
    <property type="entry name" value="WD40_rpt"/>
</dbReference>
<name>A0ABM8ITL2_9CREN</name>
<organism evidence="1 2">
    <name type="scientific">Pyrodictium abyssi</name>
    <dbReference type="NCBI Taxonomy" id="54256"/>
    <lineage>
        <taxon>Archaea</taxon>
        <taxon>Thermoproteota</taxon>
        <taxon>Thermoprotei</taxon>
        <taxon>Desulfurococcales</taxon>
        <taxon>Pyrodictiaceae</taxon>
        <taxon>Pyrodictium</taxon>
    </lineage>
</organism>
<sequence length="322" mass="35225">MRTVAEKRLGSEPRGVAWSPQGFLAVAEHYKRVSILSPGLEPVWARSPGLYLTGALAWSPRGRMLAVAARYGSLSPAGFTVYDVSEAVGARSLTAWLRRARRLHRVYTTGAVYSLAWSPDGGLLAAGSSIDRWILVYRARRSGPEPAWEWSVQGLHRLLFTSRDHLYVYSLAWSPRGGLLAAAGGSGGEGFTALFTRDGVLQRLSRLSWTCFSVSWSPDESFIAVACRDSLRVYDAETGALVWRSPEGWYTNVAWLDQDTLAATTRTRLHLYTWIGLEAKPEHTVEVAGFTEPGTGLSHHPGTGRLAVADTAGRRVVVLEPG</sequence>
<dbReference type="PANTHER" id="PTHR19879">
    <property type="entry name" value="TRANSCRIPTION INITIATION FACTOR TFIID"/>
    <property type="match status" value="1"/>
</dbReference>
<reference evidence="1 2" key="1">
    <citation type="submission" date="2023-09" db="EMBL/GenBank/DDBJ databases">
        <title>Pyrofollis japonicus gen. nov. sp. nov., a novel member of the family Pyrodictiaceae isolated from the Iheya North hydrothermal field.</title>
        <authorList>
            <person name="Miyazaki U."/>
            <person name="Sanari M."/>
            <person name="Tame A."/>
            <person name="Kitajima M."/>
            <person name="Okamoto A."/>
            <person name="Sawayama S."/>
            <person name="Miyazaki J."/>
            <person name="Takai K."/>
            <person name="Nakagawa S."/>
        </authorList>
    </citation>
    <scope>NUCLEOTIDE SEQUENCE [LARGE SCALE GENOMIC DNA]</scope>
    <source>
        <strain evidence="1 2">AV2</strain>
    </source>
</reference>
<proteinExistence type="predicted"/>
<dbReference type="Proteomes" id="UP001341135">
    <property type="component" value="Chromosome"/>
</dbReference>